<dbReference type="EMBL" id="DNAN01000604">
    <property type="protein sequence ID" value="HAW77453.1"/>
    <property type="molecule type" value="Genomic_DNA"/>
</dbReference>
<organism evidence="2 3">
    <name type="scientific">Alteromonas australica</name>
    <dbReference type="NCBI Taxonomy" id="589873"/>
    <lineage>
        <taxon>Bacteria</taxon>
        <taxon>Pseudomonadati</taxon>
        <taxon>Pseudomonadota</taxon>
        <taxon>Gammaproteobacteria</taxon>
        <taxon>Alteromonadales</taxon>
        <taxon>Alteromonadaceae</taxon>
        <taxon>Alteromonas/Salinimonas group</taxon>
        <taxon>Alteromonas</taxon>
    </lineage>
</organism>
<feature type="compositionally biased region" description="Basic and acidic residues" evidence="1">
    <location>
        <begin position="267"/>
        <end position="288"/>
    </location>
</feature>
<proteinExistence type="predicted"/>
<dbReference type="Proteomes" id="UP000263517">
    <property type="component" value="Unassembled WGS sequence"/>
</dbReference>
<dbReference type="GO" id="GO:0003677">
    <property type="term" value="F:DNA binding"/>
    <property type="evidence" value="ECO:0007669"/>
    <property type="project" value="InterPro"/>
</dbReference>
<gene>
    <name evidence="2" type="ORF">DCW74_17175</name>
</gene>
<dbReference type="AlphaFoldDB" id="A0A350P836"/>
<reference evidence="2 3" key="1">
    <citation type="journal article" date="2018" name="Nat. Biotechnol.">
        <title>A standardized bacterial taxonomy based on genome phylogeny substantially revises the tree of life.</title>
        <authorList>
            <person name="Parks D.H."/>
            <person name="Chuvochina M."/>
            <person name="Waite D.W."/>
            <person name="Rinke C."/>
            <person name="Skarshewski A."/>
            <person name="Chaumeil P.A."/>
            <person name="Hugenholtz P."/>
        </authorList>
    </citation>
    <scope>NUCLEOTIDE SEQUENCE [LARGE SCALE GENOMIC DNA]</scope>
    <source>
        <strain evidence="2">UBA11978</strain>
    </source>
</reference>
<evidence type="ECO:0000313" key="2">
    <source>
        <dbReference type="EMBL" id="HAW77453.1"/>
    </source>
</evidence>
<dbReference type="InterPro" id="IPR018330">
    <property type="entry name" value="RecT_fam"/>
</dbReference>
<accession>A0A350P836</accession>
<dbReference type="Pfam" id="PF03837">
    <property type="entry name" value="RecT"/>
    <property type="match status" value="1"/>
</dbReference>
<dbReference type="NCBIfam" id="TIGR00616">
    <property type="entry name" value="rect"/>
    <property type="match status" value="1"/>
</dbReference>
<sequence>MNQPNWSMTAQQTEQQQNNNSLVQLNNLFELRKPEFATALKDIMTPDYFRRLVMTAMTSNPKLARCSQASIYESALTSAQLGLEPNTPLGEAYLIPYGNKCSFQIGRNGWIKLAYRTGLVKYVNALPVYEGEEFVWQPGNDPEVIHKPDVNIDPKAELITAYAWVVLNDGTRVYEVLRKRDWQKIRAATKGNGPGWKEYPERMICRSALKRLIRTRLPVNEFFVQQEPVPTVETKPEPVEIDESTGEILTPQAKFDAMLEAELVSQADDKGVRQDGAEQKTPARDDAESNIKLTAEQFWNELKALCEFWKQSFDKDQVKHLIKQQYGENVTLSKLNTNSRHEVLNTIERMFKENQLLMEEDNVSY</sequence>
<comment type="caution">
    <text evidence="2">The sequence shown here is derived from an EMBL/GenBank/DDBJ whole genome shotgun (WGS) entry which is preliminary data.</text>
</comment>
<evidence type="ECO:0000256" key="1">
    <source>
        <dbReference type="SAM" id="MobiDB-lite"/>
    </source>
</evidence>
<dbReference type="InterPro" id="IPR004590">
    <property type="entry name" value="ssDNA_annealing_RecT"/>
</dbReference>
<evidence type="ECO:0008006" key="4">
    <source>
        <dbReference type="Google" id="ProtNLM"/>
    </source>
</evidence>
<evidence type="ECO:0000313" key="3">
    <source>
        <dbReference type="Proteomes" id="UP000263517"/>
    </source>
</evidence>
<name>A0A350P836_9ALTE</name>
<dbReference type="GO" id="GO:0006259">
    <property type="term" value="P:DNA metabolic process"/>
    <property type="evidence" value="ECO:0007669"/>
    <property type="project" value="InterPro"/>
</dbReference>
<protein>
    <recommendedName>
        <fullName evidence="4">Recombinase RecT</fullName>
    </recommendedName>
</protein>
<feature type="region of interest" description="Disordered" evidence="1">
    <location>
        <begin position="266"/>
        <end position="288"/>
    </location>
</feature>